<dbReference type="InterPro" id="IPR036388">
    <property type="entry name" value="WH-like_DNA-bd_sf"/>
</dbReference>
<sequence length="285" mass="31469">MSNDRTVGGARREYERVADALRHEIEGGAIAAGDQLPTHAELVDRFDVSRATVQKAIKALEGRGYVESAQGKGVFARDWRKSADAHINGNATATAEAGSIELDDAIAEAFEADQVTIDAYCLTAESLNAAIVQQVKRIIRGEIRPSSIHLRLLLPRTDVRLAIPRNVEDIDDERPMQRLSSLSAIHIRALRNLENLVGQGAVPEVRVEVRLVPVTPLHKLYLINGDLALDGMYVVTDNLINVDDATIRIHDVLGVGAKLYPQPRERVELSHEWFNSLWTRLAKPA</sequence>
<organism evidence="5 6">
    <name type="scientific">Actinacidiphila glaucinigra</name>
    <dbReference type="NCBI Taxonomy" id="235986"/>
    <lineage>
        <taxon>Bacteria</taxon>
        <taxon>Bacillati</taxon>
        <taxon>Actinomycetota</taxon>
        <taxon>Actinomycetes</taxon>
        <taxon>Kitasatosporales</taxon>
        <taxon>Streptomycetaceae</taxon>
        <taxon>Actinacidiphila</taxon>
    </lineage>
</organism>
<dbReference type="Pfam" id="PF00392">
    <property type="entry name" value="GntR"/>
    <property type="match status" value="1"/>
</dbReference>
<feature type="domain" description="HTH gntR-type" evidence="4">
    <location>
        <begin position="11"/>
        <end position="79"/>
    </location>
</feature>
<dbReference type="Proteomes" id="UP000198280">
    <property type="component" value="Unassembled WGS sequence"/>
</dbReference>
<name>A0A239MIS8_9ACTN</name>
<evidence type="ECO:0000313" key="6">
    <source>
        <dbReference type="Proteomes" id="UP000198280"/>
    </source>
</evidence>
<protein>
    <submittedName>
        <fullName evidence="5">Transcriptional regulator, GntR family</fullName>
    </submittedName>
</protein>
<accession>A0A239MIS8</accession>
<evidence type="ECO:0000256" key="3">
    <source>
        <dbReference type="ARBA" id="ARBA00023163"/>
    </source>
</evidence>
<dbReference type="InterPro" id="IPR050679">
    <property type="entry name" value="Bact_HTH_transcr_reg"/>
</dbReference>
<dbReference type="PANTHER" id="PTHR44846">
    <property type="entry name" value="MANNOSYL-D-GLYCERATE TRANSPORT/METABOLISM SYSTEM REPRESSOR MNGR-RELATED"/>
    <property type="match status" value="1"/>
</dbReference>
<evidence type="ECO:0000256" key="1">
    <source>
        <dbReference type="ARBA" id="ARBA00023015"/>
    </source>
</evidence>
<keyword evidence="6" id="KW-1185">Reference proteome</keyword>
<evidence type="ECO:0000313" key="5">
    <source>
        <dbReference type="EMBL" id="SNT42143.1"/>
    </source>
</evidence>
<reference evidence="5 6" key="1">
    <citation type="submission" date="2017-06" db="EMBL/GenBank/DDBJ databases">
        <authorList>
            <person name="Kim H.J."/>
            <person name="Triplett B.A."/>
        </authorList>
    </citation>
    <scope>NUCLEOTIDE SEQUENCE [LARGE SCALE GENOMIC DNA]</scope>
    <source>
        <strain evidence="5 6">CGMCC 4.1858</strain>
    </source>
</reference>
<keyword evidence="3" id="KW-0804">Transcription</keyword>
<dbReference type="PANTHER" id="PTHR44846:SF17">
    <property type="entry name" value="GNTR-FAMILY TRANSCRIPTIONAL REGULATOR"/>
    <property type="match status" value="1"/>
</dbReference>
<dbReference type="SUPFAM" id="SSF46785">
    <property type="entry name" value="Winged helix' DNA-binding domain"/>
    <property type="match status" value="1"/>
</dbReference>
<gene>
    <name evidence="5" type="ORF">SAMN05216252_124113</name>
</gene>
<dbReference type="SMART" id="SM00345">
    <property type="entry name" value="HTH_GNTR"/>
    <property type="match status" value="1"/>
</dbReference>
<evidence type="ECO:0000259" key="4">
    <source>
        <dbReference type="PROSITE" id="PS50949"/>
    </source>
</evidence>
<proteinExistence type="predicted"/>
<dbReference type="EMBL" id="FZOF01000024">
    <property type="protein sequence ID" value="SNT42143.1"/>
    <property type="molecule type" value="Genomic_DNA"/>
</dbReference>
<dbReference type="PROSITE" id="PS50949">
    <property type="entry name" value="HTH_GNTR"/>
    <property type="match status" value="1"/>
</dbReference>
<evidence type="ECO:0000256" key="2">
    <source>
        <dbReference type="ARBA" id="ARBA00023125"/>
    </source>
</evidence>
<keyword evidence="1" id="KW-0805">Transcription regulation</keyword>
<dbReference type="GO" id="GO:0045892">
    <property type="term" value="P:negative regulation of DNA-templated transcription"/>
    <property type="evidence" value="ECO:0007669"/>
    <property type="project" value="TreeGrafter"/>
</dbReference>
<keyword evidence="2" id="KW-0238">DNA-binding</keyword>
<dbReference type="Gene3D" id="1.10.10.10">
    <property type="entry name" value="Winged helix-like DNA-binding domain superfamily/Winged helix DNA-binding domain"/>
    <property type="match status" value="1"/>
</dbReference>
<dbReference type="AlphaFoldDB" id="A0A239MIS8"/>
<dbReference type="GO" id="GO:0003700">
    <property type="term" value="F:DNA-binding transcription factor activity"/>
    <property type="evidence" value="ECO:0007669"/>
    <property type="project" value="InterPro"/>
</dbReference>
<dbReference type="InterPro" id="IPR036390">
    <property type="entry name" value="WH_DNA-bd_sf"/>
</dbReference>
<dbReference type="RefSeq" id="WP_179280084.1">
    <property type="nucleotide sequence ID" value="NZ_FZOF01000024.1"/>
</dbReference>
<dbReference type="GO" id="GO:0003677">
    <property type="term" value="F:DNA binding"/>
    <property type="evidence" value="ECO:0007669"/>
    <property type="project" value="UniProtKB-KW"/>
</dbReference>
<dbReference type="PRINTS" id="PR00035">
    <property type="entry name" value="HTHGNTR"/>
</dbReference>
<dbReference type="CDD" id="cd07377">
    <property type="entry name" value="WHTH_GntR"/>
    <property type="match status" value="1"/>
</dbReference>
<dbReference type="InterPro" id="IPR000524">
    <property type="entry name" value="Tscrpt_reg_HTH_GntR"/>
</dbReference>